<proteinExistence type="predicted"/>
<accession>A0A088FQ55</accession>
<keyword evidence="1" id="KW-1133">Transmembrane helix</keyword>
<protein>
    <submittedName>
        <fullName evidence="2">Uncharacterized protein</fullName>
    </submittedName>
</protein>
<keyword evidence="3" id="KW-1185">Reference proteome</keyword>
<dbReference type="GeneID" id="26628764"/>
<evidence type="ECO:0000313" key="2">
    <source>
        <dbReference type="EMBL" id="AIM50380.1"/>
    </source>
</evidence>
<name>A0A088FQ55_9CAUD</name>
<organism evidence="2 3">
    <name type="scientific">Mycobacterium phage Omnicron</name>
    <dbReference type="NCBI Taxonomy" id="1541819"/>
    <lineage>
        <taxon>Viruses</taxon>
        <taxon>Duplodnaviria</taxon>
        <taxon>Heunggongvirae</taxon>
        <taxon>Uroviricota</taxon>
        <taxon>Caudoviricetes</taxon>
        <taxon>Weiservirinae</taxon>
        <taxon>Kratiovirus</taxon>
        <taxon>Kratiovirus omnicron</taxon>
    </lineage>
</organism>
<evidence type="ECO:0000256" key="1">
    <source>
        <dbReference type="SAM" id="Phobius"/>
    </source>
</evidence>
<feature type="transmembrane region" description="Helical" evidence="1">
    <location>
        <begin position="25"/>
        <end position="49"/>
    </location>
</feature>
<dbReference type="EMBL" id="KM363596">
    <property type="protein sequence ID" value="AIM50380.1"/>
    <property type="molecule type" value="Genomic_DNA"/>
</dbReference>
<gene>
    <name evidence="2" type="ORF">PBI_OMNICRON_47</name>
</gene>
<keyword evidence="1" id="KW-0472">Membrane</keyword>
<dbReference type="Proteomes" id="UP000029352">
    <property type="component" value="Segment"/>
</dbReference>
<reference evidence="2 3" key="1">
    <citation type="submission" date="2014-08" db="EMBL/GenBank/DDBJ databases">
        <authorList>
            <person name="Isern S."/>
            <person name="Ashley B.D."/>
            <person name="Baer T.D."/>
            <person name="Czarnecki K.W."/>
            <person name="Deneweth R.M."/>
            <person name="Gatt S.M."/>
            <person name="Jenkins M."/>
            <person name="Lang J.F."/>
            <person name="Marfizo C.J."/>
            <person name="McMahon C.W."/>
            <person name="Power T.R."/>
            <person name="Rosales K.A."/>
            <person name="Walter R.S."/>
            <person name="Wozny M.J."/>
            <person name="Yori S."/>
            <person name="Michael S.F."/>
            <person name="Anders K.R."/>
            <person name="Braun M.A."/>
            <person name="Delesalle V.A."/>
            <person name="Hughes L.E."/>
            <person name="Ware V.C."/>
            <person name="Bradley K.W."/>
            <person name="Barker L.P."/>
            <person name="Asai D.J."/>
            <person name="Bowman C.A."/>
            <person name="Russell D.A."/>
            <person name="Pope W.H."/>
            <person name="Jacobs-Sera D."/>
            <person name="Hendrix R.W."/>
            <person name="Hatfull G.F."/>
        </authorList>
    </citation>
    <scope>NUCLEOTIDE SEQUENCE [LARGE SCALE GENOMIC DNA]</scope>
</reference>
<dbReference type="RefSeq" id="YP_009201679.1">
    <property type="nucleotide sequence ID" value="NC_028832.1"/>
</dbReference>
<keyword evidence="1" id="KW-0812">Transmembrane</keyword>
<dbReference type="KEGG" id="vg:26628764"/>
<sequence length="50" mass="5269">MSHHSVNHQPPVDQHQNNAMSTGSFIGWTLLLTTTLIGAIALGAMSVGLL</sequence>
<evidence type="ECO:0000313" key="3">
    <source>
        <dbReference type="Proteomes" id="UP000029352"/>
    </source>
</evidence>